<name>A0A809RHG1_9BACT</name>
<evidence type="ECO:0000256" key="1">
    <source>
        <dbReference type="ARBA" id="ARBA00000971"/>
    </source>
</evidence>
<keyword evidence="4 5" id="KW-0413">Isomerase</keyword>
<comment type="similarity">
    <text evidence="2 6">Belongs to the FKBP-type PPIase family.</text>
</comment>
<dbReference type="EMBL" id="AP021858">
    <property type="protein sequence ID" value="BBO23915.1"/>
    <property type="molecule type" value="Genomic_DNA"/>
</dbReference>
<evidence type="ECO:0000256" key="7">
    <source>
        <dbReference type="SAM" id="SignalP"/>
    </source>
</evidence>
<evidence type="ECO:0000259" key="8">
    <source>
        <dbReference type="PROSITE" id="PS50059"/>
    </source>
</evidence>
<evidence type="ECO:0000313" key="10">
    <source>
        <dbReference type="Proteomes" id="UP000662873"/>
    </source>
</evidence>
<evidence type="ECO:0000256" key="5">
    <source>
        <dbReference type="PROSITE-ProRule" id="PRU00277"/>
    </source>
</evidence>
<dbReference type="GO" id="GO:0003755">
    <property type="term" value="F:peptidyl-prolyl cis-trans isomerase activity"/>
    <property type="evidence" value="ECO:0007669"/>
    <property type="project" value="UniProtKB-UniRule"/>
</dbReference>
<sequence>MRATLCAFFVVPALAFVVGCGSSASPSASGDASQPDTKGLKELETSDLKVGTGQLAEEGDRVYITYTGRLMDGTVFESNDKPEAMPFTFDLGLRDQVIEGWRLGIMGMKVGGVRKLRIPSRLAYGDMELGPIPANSDLEFEVRLDEIVKKGEERVFDQQDLVAGSGREAKKGDHVTVEYICTLANGKLVDSTYKKKQPVSFTLGVGQALKGVDAGMIGMKVGGKRRLRLPPETAFGRSGTGFIPGESLLFFEIELKSIE</sequence>
<dbReference type="Proteomes" id="UP000662873">
    <property type="component" value="Chromosome"/>
</dbReference>
<dbReference type="AlphaFoldDB" id="A0A809RHG1"/>
<proteinExistence type="inferred from homology"/>
<keyword evidence="3 5" id="KW-0697">Rotamase</keyword>
<evidence type="ECO:0000256" key="3">
    <source>
        <dbReference type="ARBA" id="ARBA00023110"/>
    </source>
</evidence>
<dbReference type="Pfam" id="PF00254">
    <property type="entry name" value="FKBP_C"/>
    <property type="match status" value="2"/>
</dbReference>
<dbReference type="PROSITE" id="PS51257">
    <property type="entry name" value="PROKAR_LIPOPROTEIN"/>
    <property type="match status" value="1"/>
</dbReference>
<reference evidence="9" key="1">
    <citation type="journal article" name="DNA Res.">
        <title>The physiological potential of anammox bacteria as revealed by their core genome structure.</title>
        <authorList>
            <person name="Okubo T."/>
            <person name="Toyoda A."/>
            <person name="Fukuhara K."/>
            <person name="Uchiyama I."/>
            <person name="Harigaya Y."/>
            <person name="Kuroiwa M."/>
            <person name="Suzuki T."/>
            <person name="Murakami Y."/>
            <person name="Suwa Y."/>
            <person name="Takami H."/>
        </authorList>
    </citation>
    <scope>NUCLEOTIDE SEQUENCE</scope>
    <source>
        <strain evidence="9">317325-2</strain>
    </source>
</reference>
<evidence type="ECO:0000256" key="2">
    <source>
        <dbReference type="ARBA" id="ARBA00006577"/>
    </source>
</evidence>
<feature type="signal peptide" evidence="7">
    <location>
        <begin position="1"/>
        <end position="15"/>
    </location>
</feature>
<feature type="domain" description="PPIase FKBP-type" evidence="8">
    <location>
        <begin position="59"/>
        <end position="148"/>
    </location>
</feature>
<dbReference type="Gene3D" id="3.10.50.40">
    <property type="match status" value="2"/>
</dbReference>
<dbReference type="InterPro" id="IPR001179">
    <property type="entry name" value="PPIase_FKBP_dom"/>
</dbReference>
<protein>
    <recommendedName>
        <fullName evidence="6">Peptidyl-prolyl cis-trans isomerase</fullName>
        <ecNumber evidence="6">5.2.1.8</ecNumber>
    </recommendedName>
</protein>
<dbReference type="EC" id="5.2.1.8" evidence="6"/>
<accession>A0A809RHG1</accession>
<dbReference type="SUPFAM" id="SSF54534">
    <property type="entry name" value="FKBP-like"/>
    <property type="match status" value="2"/>
</dbReference>
<keyword evidence="7" id="KW-0732">Signal</keyword>
<evidence type="ECO:0000313" key="9">
    <source>
        <dbReference type="EMBL" id="BBO23915.1"/>
    </source>
</evidence>
<evidence type="ECO:0000256" key="4">
    <source>
        <dbReference type="ARBA" id="ARBA00023235"/>
    </source>
</evidence>
<feature type="domain" description="PPIase FKBP-type" evidence="8">
    <location>
        <begin position="172"/>
        <end position="259"/>
    </location>
</feature>
<dbReference type="KEGG" id="npy:NPRO_15100"/>
<dbReference type="InterPro" id="IPR046357">
    <property type="entry name" value="PPIase_dom_sf"/>
</dbReference>
<dbReference type="PANTHER" id="PTHR43811">
    <property type="entry name" value="FKBP-TYPE PEPTIDYL-PROLYL CIS-TRANS ISOMERASE FKPA"/>
    <property type="match status" value="1"/>
</dbReference>
<organism evidence="9 10">
    <name type="scientific">Candidatus Nitrosymbiomonas proteolyticus</name>
    <dbReference type="NCBI Taxonomy" id="2608984"/>
    <lineage>
        <taxon>Bacteria</taxon>
        <taxon>Bacillati</taxon>
        <taxon>Armatimonadota</taxon>
        <taxon>Armatimonadota incertae sedis</taxon>
        <taxon>Candidatus Nitrosymbiomonas</taxon>
    </lineage>
</organism>
<dbReference type="PANTHER" id="PTHR43811:SF19">
    <property type="entry name" value="39 KDA FK506-BINDING NUCLEAR PROTEIN"/>
    <property type="match status" value="1"/>
</dbReference>
<evidence type="ECO:0000256" key="6">
    <source>
        <dbReference type="RuleBase" id="RU003915"/>
    </source>
</evidence>
<gene>
    <name evidence="9" type="ORF">NPRO_15100</name>
</gene>
<comment type="catalytic activity">
    <reaction evidence="1 5 6">
        <text>[protein]-peptidylproline (omega=180) = [protein]-peptidylproline (omega=0)</text>
        <dbReference type="Rhea" id="RHEA:16237"/>
        <dbReference type="Rhea" id="RHEA-COMP:10747"/>
        <dbReference type="Rhea" id="RHEA-COMP:10748"/>
        <dbReference type="ChEBI" id="CHEBI:83833"/>
        <dbReference type="ChEBI" id="CHEBI:83834"/>
        <dbReference type="EC" id="5.2.1.8"/>
    </reaction>
</comment>
<feature type="chain" id="PRO_5035193685" description="Peptidyl-prolyl cis-trans isomerase" evidence="7">
    <location>
        <begin position="16"/>
        <end position="259"/>
    </location>
</feature>
<dbReference type="PROSITE" id="PS50059">
    <property type="entry name" value="FKBP_PPIASE"/>
    <property type="match status" value="2"/>
</dbReference>